<comment type="similarity">
    <text evidence="1 4">Belongs to the glycosyl hydrolase 30 family.</text>
</comment>
<evidence type="ECO:0000256" key="5">
    <source>
        <dbReference type="SAM" id="MobiDB-lite"/>
    </source>
</evidence>
<evidence type="ECO:0000256" key="3">
    <source>
        <dbReference type="ARBA" id="ARBA00022801"/>
    </source>
</evidence>
<dbReference type="EMBL" id="WUBL01000084">
    <property type="protein sequence ID" value="KAF2966666.1"/>
    <property type="molecule type" value="Genomic_DNA"/>
</dbReference>
<evidence type="ECO:0000256" key="6">
    <source>
        <dbReference type="SAM" id="SignalP"/>
    </source>
</evidence>
<dbReference type="Proteomes" id="UP000481858">
    <property type="component" value="Unassembled WGS sequence"/>
</dbReference>
<evidence type="ECO:0008006" key="11">
    <source>
        <dbReference type="Google" id="ProtNLM"/>
    </source>
</evidence>
<dbReference type="Pfam" id="PF02055">
    <property type="entry name" value="Glyco_hydro_30"/>
    <property type="match status" value="1"/>
</dbReference>
<evidence type="ECO:0000313" key="10">
    <source>
        <dbReference type="Proteomes" id="UP000481858"/>
    </source>
</evidence>
<dbReference type="SUPFAM" id="SSF51445">
    <property type="entry name" value="(Trans)glycosidases"/>
    <property type="match status" value="1"/>
</dbReference>
<accession>A0A7C8ILI9</accession>
<gene>
    <name evidence="9" type="ORF">GQX73_g6927</name>
</gene>
<organism evidence="9 10">
    <name type="scientific">Xylaria multiplex</name>
    <dbReference type="NCBI Taxonomy" id="323545"/>
    <lineage>
        <taxon>Eukaryota</taxon>
        <taxon>Fungi</taxon>
        <taxon>Dikarya</taxon>
        <taxon>Ascomycota</taxon>
        <taxon>Pezizomycotina</taxon>
        <taxon>Sordariomycetes</taxon>
        <taxon>Xylariomycetidae</taxon>
        <taxon>Xylariales</taxon>
        <taxon>Xylariaceae</taxon>
        <taxon>Xylaria</taxon>
    </lineage>
</organism>
<evidence type="ECO:0000256" key="2">
    <source>
        <dbReference type="ARBA" id="ARBA00022729"/>
    </source>
</evidence>
<dbReference type="InterPro" id="IPR017853">
    <property type="entry name" value="GH"/>
</dbReference>
<name>A0A7C8ILI9_9PEZI</name>
<keyword evidence="10" id="KW-1185">Reference proteome</keyword>
<reference evidence="9 10" key="1">
    <citation type="submission" date="2019-12" db="EMBL/GenBank/DDBJ databases">
        <title>Draft genome sequence of the ascomycete Xylaria multiplex DSM 110363.</title>
        <authorList>
            <person name="Buettner E."/>
            <person name="Kellner H."/>
        </authorList>
    </citation>
    <scope>NUCLEOTIDE SEQUENCE [LARGE SCALE GENOMIC DNA]</scope>
    <source>
        <strain evidence="9 10">DSM 110363</strain>
    </source>
</reference>
<dbReference type="AlphaFoldDB" id="A0A7C8ILI9"/>
<evidence type="ECO:0000259" key="8">
    <source>
        <dbReference type="Pfam" id="PF17189"/>
    </source>
</evidence>
<dbReference type="InParanoid" id="A0A7C8ILI9"/>
<dbReference type="GO" id="GO:0016020">
    <property type="term" value="C:membrane"/>
    <property type="evidence" value="ECO:0007669"/>
    <property type="project" value="GOC"/>
</dbReference>
<protein>
    <recommendedName>
        <fullName evidence="11">Glycosyl hydrolase family 30 beta sandwich domain-containing protein</fullName>
    </recommendedName>
</protein>
<feature type="domain" description="Glycosyl hydrolase family 30 TIM-barrel" evidence="7">
    <location>
        <begin position="165"/>
        <end position="234"/>
    </location>
</feature>
<evidence type="ECO:0000313" key="9">
    <source>
        <dbReference type="EMBL" id="KAF2966666.1"/>
    </source>
</evidence>
<dbReference type="OrthoDB" id="2012278at2759"/>
<feature type="region of interest" description="Disordered" evidence="5">
    <location>
        <begin position="86"/>
        <end position="106"/>
    </location>
</feature>
<dbReference type="GO" id="GO:0006680">
    <property type="term" value="P:glucosylceramide catabolic process"/>
    <property type="evidence" value="ECO:0007669"/>
    <property type="project" value="TreeGrafter"/>
</dbReference>
<dbReference type="InterPro" id="IPR001139">
    <property type="entry name" value="Glyco_hydro_30"/>
</dbReference>
<feature type="chain" id="PRO_5028856043" description="Glycosyl hydrolase family 30 beta sandwich domain-containing protein" evidence="6">
    <location>
        <begin position="18"/>
        <end position="533"/>
    </location>
</feature>
<evidence type="ECO:0000259" key="7">
    <source>
        <dbReference type="Pfam" id="PF02055"/>
    </source>
</evidence>
<feature type="compositionally biased region" description="Polar residues" evidence="5">
    <location>
        <begin position="86"/>
        <end position="100"/>
    </location>
</feature>
<sequence>MKIPRLAVAGVMPLAAALPSWLDLAPRQASTITVDLTKTYQTMDGFGRANLITNMSDKTKQRYLLDLLFNTTSGAGLSIVRNGIGSSPDSSSDHMNTFAPTNPGGPKATPQYKWDGKDSGQLFVSQEAYNVRIGLLILHCVAGGVEVERSRLICFPCAQTYGVRQIYGDAWSAPGYMKTNNNENNGGTLCGVPGTSCSSGDWRQAYADYLVQYVKYYGEAGVPVTRIGFLNEPEFSPGYVRYHLTANIALSLSTYWPPPIKAAGMNSNGAQAADFIKILYATLQAANLTSQVGIGCCESEGWGNQVNMLNAIKSANAESMLAMVTSHTYTGGSNSPMNTQKPVWLSEQCDLNGGWTTAWYSYGGAGEGYTWANNIYNAVTATQVSGYLYWEGVQWPSPNTNEKMVKVDQQSPYNIEVSKRLWAFANWSRFVRPGAVRVASSGGSGVKSAAFKNVDGSIAVVVISTGASASNVSIKVSGAAAGAVTQATAWVTDGSRDCAQTTVSLATDGTLSGSVAARSITTYHIPAPEAPSA</sequence>
<dbReference type="PANTHER" id="PTHR11069:SF23">
    <property type="entry name" value="LYSOSOMAL ACID GLUCOSYLCERAMIDASE"/>
    <property type="match status" value="1"/>
</dbReference>
<keyword evidence="3 4" id="KW-0378">Hydrolase</keyword>
<dbReference type="Pfam" id="PF17189">
    <property type="entry name" value="Glyco_hydro_30C"/>
    <property type="match status" value="1"/>
</dbReference>
<dbReference type="InterPro" id="IPR033453">
    <property type="entry name" value="Glyco_hydro_30_TIM-barrel"/>
</dbReference>
<evidence type="ECO:0000256" key="4">
    <source>
        <dbReference type="RuleBase" id="RU361188"/>
    </source>
</evidence>
<dbReference type="PANTHER" id="PTHR11069">
    <property type="entry name" value="GLUCOSYLCERAMIDASE"/>
    <property type="match status" value="1"/>
</dbReference>
<dbReference type="InterPro" id="IPR013780">
    <property type="entry name" value="Glyco_hydro_b"/>
</dbReference>
<dbReference type="GO" id="GO:0004348">
    <property type="term" value="F:glucosylceramidase activity"/>
    <property type="evidence" value="ECO:0007669"/>
    <property type="project" value="InterPro"/>
</dbReference>
<dbReference type="SUPFAM" id="SSF51011">
    <property type="entry name" value="Glycosyl hydrolase domain"/>
    <property type="match status" value="1"/>
</dbReference>
<keyword evidence="2 6" id="KW-0732">Signal</keyword>
<dbReference type="InterPro" id="IPR033452">
    <property type="entry name" value="GH30_C"/>
</dbReference>
<feature type="domain" description="Glycosyl hydrolase family 30 beta sandwich" evidence="8">
    <location>
        <begin position="434"/>
        <end position="523"/>
    </location>
</feature>
<feature type="signal peptide" evidence="6">
    <location>
        <begin position="1"/>
        <end position="17"/>
    </location>
</feature>
<keyword evidence="4" id="KW-0326">Glycosidase</keyword>
<dbReference type="Gene3D" id="3.20.20.80">
    <property type="entry name" value="Glycosidases"/>
    <property type="match status" value="1"/>
</dbReference>
<comment type="caution">
    <text evidence="9">The sequence shown here is derived from an EMBL/GenBank/DDBJ whole genome shotgun (WGS) entry which is preliminary data.</text>
</comment>
<dbReference type="Gene3D" id="2.60.40.1180">
    <property type="entry name" value="Golgi alpha-mannosidase II"/>
    <property type="match status" value="1"/>
</dbReference>
<proteinExistence type="inferred from homology"/>
<evidence type="ECO:0000256" key="1">
    <source>
        <dbReference type="ARBA" id="ARBA00005382"/>
    </source>
</evidence>